<dbReference type="InterPro" id="IPR029526">
    <property type="entry name" value="PGBD"/>
</dbReference>
<reference evidence="2 3" key="1">
    <citation type="submission" date="2017-06" db="EMBL/GenBank/DDBJ databases">
        <title>Aedes aegypti genome working group (AGWG) sequencing and assembly.</title>
        <authorList>
            <consortium name="Aedes aegypti Genome Working Group (AGWG)"/>
            <person name="Matthews B.J."/>
        </authorList>
    </citation>
    <scope>NUCLEOTIDE SEQUENCE [LARGE SCALE GENOMIC DNA]</scope>
    <source>
        <strain evidence="2 3">LVP_AGWG</strain>
    </source>
</reference>
<evidence type="ECO:0000313" key="3">
    <source>
        <dbReference type="Proteomes" id="UP000008820"/>
    </source>
</evidence>
<gene>
    <name evidence="2" type="primary">110679851</name>
</gene>
<evidence type="ECO:0000259" key="1">
    <source>
        <dbReference type="Pfam" id="PF13843"/>
    </source>
</evidence>
<sequence>MRSKPGKYGMKVWCLSCVDCDYVCNLQVYTGKKDKQSEKGQGKRIVNDLIEPFIFTGREVTTDNFFTSTELAEELWEKNIMLTGTVRHNKKELPPEFVASKGRMPGSILIGYREPCVLTSYIDGKKKKPVIILTINNNVTTTDQDNKPNVVLHYNATKGAVDSGDFVTRKTNCVRKTKVWTKKLAMELISIACLNSSCLFRLKYPEFHRGDKRWRSLFLQELCDELIYNNVNDRLLCQSTSAALRNDLQRFSGRHLRTYVTIKCTYCTSSVLDNNRCHICASRACSDHLDEITVYVCYSCSKKKTINISFTKPSIKRLRCQRCSMDRKTQRRCCNISVTNVQWREN</sequence>
<dbReference type="Proteomes" id="UP000008820">
    <property type="component" value="Chromosome 3"/>
</dbReference>
<dbReference type="Pfam" id="PF13843">
    <property type="entry name" value="DDE_Tnp_1_7"/>
    <property type="match status" value="1"/>
</dbReference>
<keyword evidence="3" id="KW-1185">Reference proteome</keyword>
<dbReference type="PANTHER" id="PTHR46599:SF6">
    <property type="entry name" value="DUAL SPECIFICITY PHOSPHATASE 26"/>
    <property type="match status" value="1"/>
</dbReference>
<name>A0A6I8U1W1_AEDAE</name>
<evidence type="ECO:0000313" key="2">
    <source>
        <dbReference type="EnsemblMetazoa" id="AAEL020970-PB"/>
    </source>
</evidence>
<reference evidence="2" key="2">
    <citation type="submission" date="2020-05" db="UniProtKB">
        <authorList>
            <consortium name="EnsemblMetazoa"/>
        </authorList>
    </citation>
    <scope>IDENTIFICATION</scope>
    <source>
        <strain evidence="2">LVP_AGWG</strain>
    </source>
</reference>
<dbReference type="AlphaFoldDB" id="A0A6I8U1W1"/>
<dbReference type="OrthoDB" id="7787313at2759"/>
<dbReference type="PANTHER" id="PTHR46599">
    <property type="entry name" value="PIGGYBAC TRANSPOSABLE ELEMENT-DERIVED PROTEIN 4"/>
    <property type="match status" value="1"/>
</dbReference>
<dbReference type="EnsemblMetazoa" id="AAEL020970-RB">
    <property type="protein sequence ID" value="AAEL020970-PB"/>
    <property type="gene ID" value="AAEL020970"/>
</dbReference>
<organism evidence="2 3">
    <name type="scientific">Aedes aegypti</name>
    <name type="common">Yellowfever mosquito</name>
    <name type="synonym">Culex aegypti</name>
    <dbReference type="NCBI Taxonomy" id="7159"/>
    <lineage>
        <taxon>Eukaryota</taxon>
        <taxon>Metazoa</taxon>
        <taxon>Ecdysozoa</taxon>
        <taxon>Arthropoda</taxon>
        <taxon>Hexapoda</taxon>
        <taxon>Insecta</taxon>
        <taxon>Pterygota</taxon>
        <taxon>Neoptera</taxon>
        <taxon>Endopterygota</taxon>
        <taxon>Diptera</taxon>
        <taxon>Nematocera</taxon>
        <taxon>Culicoidea</taxon>
        <taxon>Culicidae</taxon>
        <taxon>Culicinae</taxon>
        <taxon>Aedini</taxon>
        <taxon>Aedes</taxon>
        <taxon>Stegomyia</taxon>
    </lineage>
</organism>
<feature type="domain" description="PiggyBac transposable element-derived protein" evidence="1">
    <location>
        <begin position="1"/>
        <end position="196"/>
    </location>
</feature>
<proteinExistence type="predicted"/>
<protein>
    <recommendedName>
        <fullName evidence="1">PiggyBac transposable element-derived protein domain-containing protein</fullName>
    </recommendedName>
</protein>
<accession>A0A6I8U1W1</accession>